<feature type="transmembrane region" description="Helical" evidence="1">
    <location>
        <begin position="47"/>
        <end position="71"/>
    </location>
</feature>
<dbReference type="AlphaFoldDB" id="A0A343W645"/>
<feature type="transmembrane region" description="Helical" evidence="1">
    <location>
        <begin position="83"/>
        <end position="108"/>
    </location>
</feature>
<evidence type="ECO:0000313" key="2">
    <source>
        <dbReference type="EMBL" id="AVW86067.1"/>
    </source>
</evidence>
<name>A0A343W645_9ANNE</name>
<keyword evidence="1" id="KW-0812">Transmembrane</keyword>
<feature type="transmembrane region" description="Helical" evidence="1">
    <location>
        <begin position="12"/>
        <end position="35"/>
    </location>
</feature>
<organism evidence="2">
    <name type="scientific">Branchipolynoe pettiboneae</name>
    <dbReference type="NCBI Taxonomy" id="1803823"/>
    <lineage>
        <taxon>Eukaryota</taxon>
        <taxon>Metazoa</taxon>
        <taxon>Spiralia</taxon>
        <taxon>Lophotrochozoa</taxon>
        <taxon>Annelida</taxon>
        <taxon>Polychaeta</taxon>
        <taxon>Errantia</taxon>
        <taxon>Phyllodocida</taxon>
        <taxon>Polynoidae</taxon>
        <taxon>Branchipolynoe</taxon>
    </lineage>
</organism>
<keyword evidence="1" id="KW-0472">Membrane</keyword>
<keyword evidence="2" id="KW-0496">Mitochondrion</keyword>
<dbReference type="EMBL" id="KY753825">
    <property type="protein sequence ID" value="AVW86067.1"/>
    <property type="molecule type" value="Genomic_DNA"/>
</dbReference>
<keyword evidence="1" id="KW-1133">Transmembrane helix</keyword>
<protein>
    <submittedName>
        <fullName evidence="2">NADH dehydrogenase subunit 6</fullName>
    </submittedName>
</protein>
<gene>
    <name evidence="2" type="primary">ND6</name>
</gene>
<accession>A0A343W645</accession>
<sequence>MLLIISSAMFTSLSLSIIMASSPLSMGLWILLIALSASWLTSIIFNSWFAIIIFLIYIGGMLVMFAYFTALTPNQPLGMMTMWFSFLMAFIITMMLMCLSYSSLPMMFSISFNSMLPSITSMFLPKNTFLILLLATTLFFILVAVVKISLLSKGPLRPFKSS</sequence>
<feature type="transmembrane region" description="Helical" evidence="1">
    <location>
        <begin position="128"/>
        <end position="150"/>
    </location>
</feature>
<evidence type="ECO:0000256" key="1">
    <source>
        <dbReference type="SAM" id="Phobius"/>
    </source>
</evidence>
<geneLocation type="mitochondrion" evidence="2"/>
<reference evidence="2" key="1">
    <citation type="journal article" date="2018" name="Mol. Phylogenet. Evol.">
        <title>Phylogeny, evolution and mitochondrial gene order rearrangement in scale worms (Aphroditiformia, Annelida).</title>
        <authorList>
            <person name="Zhang Y."/>
            <person name="Sun J."/>
            <person name="Rouse G.W."/>
            <person name="Wiklund H."/>
            <person name="Pleijel F."/>
            <person name="Watanabe H.K."/>
            <person name="Chen C."/>
            <person name="Qian P.-Y."/>
            <person name="Qiu J.-W."/>
        </authorList>
    </citation>
    <scope>NUCLEOTIDE SEQUENCE</scope>
</reference>
<proteinExistence type="predicted"/>